<evidence type="ECO:0000256" key="5">
    <source>
        <dbReference type="ARBA" id="ARBA00049629"/>
    </source>
</evidence>
<keyword evidence="3" id="KW-0813">Transport</keyword>
<evidence type="ECO:0000256" key="3">
    <source>
        <dbReference type="ARBA" id="ARBA00022448"/>
    </source>
</evidence>
<evidence type="ECO:0000313" key="9">
    <source>
        <dbReference type="Proteomes" id="UP000272908"/>
    </source>
</evidence>
<evidence type="ECO:0000256" key="7">
    <source>
        <dbReference type="SAM" id="SignalP"/>
    </source>
</evidence>
<keyword evidence="4 7" id="KW-0732">Signal</keyword>
<dbReference type="PANTHER" id="PTHR43649:SF28">
    <property type="entry name" value="BINDING PROTEIN COMPONENT OF ABC SUGAR TRANSPORTER-RELATED"/>
    <property type="match status" value="1"/>
</dbReference>
<dbReference type="InterPro" id="IPR050490">
    <property type="entry name" value="Bact_solute-bd_prot1"/>
</dbReference>
<dbReference type="GO" id="GO:0055085">
    <property type="term" value="P:transmembrane transport"/>
    <property type="evidence" value="ECO:0007669"/>
    <property type="project" value="InterPro"/>
</dbReference>
<dbReference type="Gene3D" id="3.40.190.10">
    <property type="entry name" value="Periplasmic binding protein-like II"/>
    <property type="match status" value="2"/>
</dbReference>
<evidence type="ECO:0000256" key="1">
    <source>
        <dbReference type="ARBA" id="ARBA00004418"/>
    </source>
</evidence>
<comment type="similarity">
    <text evidence="2">Belongs to the bacterial solute-binding protein 1 family.</text>
</comment>
<dbReference type="PANTHER" id="PTHR43649">
    <property type="entry name" value="ARABINOSE-BINDING PROTEIN-RELATED"/>
    <property type="match status" value="1"/>
</dbReference>
<accession>A0A3B0M9U9</accession>
<dbReference type="AlphaFoldDB" id="A0A3B0M9U9"/>
<keyword evidence="9" id="KW-1185">Reference proteome</keyword>
<dbReference type="RefSeq" id="WP_121095814.1">
    <property type="nucleotide sequence ID" value="NZ_UIHC01000026.1"/>
</dbReference>
<dbReference type="SUPFAM" id="SSF53850">
    <property type="entry name" value="Periplasmic binding protein-like II"/>
    <property type="match status" value="1"/>
</dbReference>
<comment type="function">
    <text evidence="5">Part of a binding-protein-dependent transport system for a sugar.</text>
</comment>
<evidence type="ECO:0000313" key="8">
    <source>
        <dbReference type="EMBL" id="SUZ32701.1"/>
    </source>
</evidence>
<dbReference type="PROSITE" id="PS01037">
    <property type="entry name" value="SBP_BACTERIAL_1"/>
    <property type="match status" value="1"/>
</dbReference>
<dbReference type="GO" id="GO:0042597">
    <property type="term" value="C:periplasmic space"/>
    <property type="evidence" value="ECO:0007669"/>
    <property type="project" value="UniProtKB-SubCell"/>
</dbReference>
<dbReference type="EMBL" id="UIHC01000026">
    <property type="protein sequence ID" value="SUZ32701.1"/>
    <property type="molecule type" value="Genomic_DNA"/>
</dbReference>
<protein>
    <recommendedName>
        <fullName evidence="6">Probable sugar-binding periplasmic protein</fullName>
    </recommendedName>
</protein>
<reference evidence="9" key="1">
    <citation type="submission" date="2018-08" db="EMBL/GenBank/DDBJ databases">
        <authorList>
            <person name="Rodrigo-Torres L."/>
            <person name="Arahal R. D."/>
            <person name="Lucena T."/>
        </authorList>
    </citation>
    <scope>NUCLEOTIDE SEQUENCE [LARGE SCALE GENOMIC DNA]</scope>
    <source>
        <strain evidence="9">CECT 7235</strain>
    </source>
</reference>
<organism evidence="8 9">
    <name type="scientific">Roseinatronobacter ekhonensis</name>
    <dbReference type="NCBI Taxonomy" id="254356"/>
    <lineage>
        <taxon>Bacteria</taxon>
        <taxon>Pseudomonadati</taxon>
        <taxon>Pseudomonadota</taxon>
        <taxon>Alphaproteobacteria</taxon>
        <taxon>Rhodobacterales</taxon>
        <taxon>Paracoccaceae</taxon>
        <taxon>Roseinatronobacter</taxon>
    </lineage>
</organism>
<dbReference type="OrthoDB" id="5897001at2"/>
<dbReference type="InterPro" id="IPR006059">
    <property type="entry name" value="SBP"/>
</dbReference>
<dbReference type="Pfam" id="PF01547">
    <property type="entry name" value="SBP_bac_1"/>
    <property type="match status" value="1"/>
</dbReference>
<name>A0A3B0M9U9_9RHOB</name>
<feature type="chain" id="PRO_5017196539" description="Probable sugar-binding periplasmic protein" evidence="7">
    <location>
        <begin position="22"/>
        <end position="417"/>
    </location>
</feature>
<evidence type="ECO:0000256" key="6">
    <source>
        <dbReference type="ARBA" id="ARBA00049753"/>
    </source>
</evidence>
<dbReference type="InterPro" id="IPR006061">
    <property type="entry name" value="SBP_1_CS"/>
</dbReference>
<dbReference type="Proteomes" id="UP000272908">
    <property type="component" value="Unassembled WGS sequence"/>
</dbReference>
<proteinExistence type="inferred from homology"/>
<feature type="signal peptide" evidence="7">
    <location>
        <begin position="1"/>
        <end position="21"/>
    </location>
</feature>
<gene>
    <name evidence="8" type="primary">msmE_1</name>
    <name evidence="8" type="ORF">ROE7235_02463</name>
</gene>
<evidence type="ECO:0000256" key="2">
    <source>
        <dbReference type="ARBA" id="ARBA00008520"/>
    </source>
</evidence>
<evidence type="ECO:0000256" key="4">
    <source>
        <dbReference type="ARBA" id="ARBA00022729"/>
    </source>
</evidence>
<comment type="subcellular location">
    <subcellularLocation>
        <location evidence="1">Periplasm</location>
    </subcellularLocation>
</comment>
<sequence length="417" mass="45327">MTARKTTFAAAAFLLSGTALMAQDVTLTIESWRNDDISIWRNQIIPAFEAEYPGIKLDFQPTAPAQYNSALNSKLDAGTAGDIVTCRAFDASLALFQNGQLADLTELDGMANYSDVAKSAWSTDDGSQQFCVPMASVIHGFIYNADAFEELGLEEPETVDEFFAVLDAIAEDGSYIPMAMGVNDQWEAATMGYANIGPNYWNGEEGRNALIAGEAKLTDAEFVAPFEQLARWSDYLGRGFESQSYPDSQNLFTLGRAAIFPAGSWEIAGFRTQADFEMGAFPPPVQNAGDTCYISDHTDMGMGLNAASPHQEAGRTFLNWLGSSEFANLFANAVPGFFPLSNADVSLDDPLAQEFISWRGECESSIRPFHQILSRGTPNLSNESWGTSANVIRGGQTPEEAGAQMQEGLASWYEPQQ</sequence>